<gene>
    <name evidence="2" type="ORF">NERG_02703</name>
</gene>
<sequence length="139" mass="16015">MQAWPFTILLSNARMQYDLDLSVLGPLSSFPFCSHKNIRFLCSMRHLICLCYAYCVLYNTAVGLVVRSRCALHFGLLFLDCVYGLHVPWRLLLDMIFLCDRADGRRFMGKCVCRLFFLFFISCVVLVLSCSFFCVLPSP</sequence>
<protein>
    <submittedName>
        <fullName evidence="2">Uncharacterized protein</fullName>
    </submittedName>
</protein>
<keyword evidence="1" id="KW-0472">Membrane</keyword>
<dbReference type="AlphaFoldDB" id="H8ZGI2"/>
<dbReference type="EMBL" id="JH604670">
    <property type="protein sequence ID" value="EHY64252.1"/>
    <property type="molecule type" value="Genomic_DNA"/>
</dbReference>
<feature type="transmembrane region" description="Helical" evidence="1">
    <location>
        <begin position="72"/>
        <end position="93"/>
    </location>
</feature>
<keyword evidence="1" id="KW-1133">Transmembrane helix</keyword>
<proteinExistence type="predicted"/>
<organism evidence="2">
    <name type="scientific">Nematocida ausubeli (strain ATCC PRA-371 / ERTm2)</name>
    <name type="common">Nematode killer fungus</name>
    <dbReference type="NCBI Taxonomy" id="1913371"/>
    <lineage>
        <taxon>Eukaryota</taxon>
        <taxon>Fungi</taxon>
        <taxon>Fungi incertae sedis</taxon>
        <taxon>Microsporidia</taxon>
        <taxon>Nematocida</taxon>
    </lineage>
</organism>
<feature type="transmembrane region" description="Helical" evidence="1">
    <location>
        <begin position="114"/>
        <end position="138"/>
    </location>
</feature>
<name>H8ZGI2_NEMA1</name>
<evidence type="ECO:0000313" key="2">
    <source>
        <dbReference type="EMBL" id="EHY64252.1"/>
    </source>
</evidence>
<dbReference type="HOGENOM" id="CLU_1845629_0_0_1"/>
<feature type="transmembrane region" description="Helical" evidence="1">
    <location>
        <begin position="47"/>
        <end position="66"/>
    </location>
</feature>
<evidence type="ECO:0000256" key="1">
    <source>
        <dbReference type="SAM" id="Phobius"/>
    </source>
</evidence>
<keyword evidence="1" id="KW-0812">Transmembrane</keyword>
<reference evidence="2" key="1">
    <citation type="submission" date="2011-03" db="EMBL/GenBank/DDBJ databases">
        <title>The Genome Sequence of Nematocida sp1 strain ERTm2.</title>
        <authorList>
            <consortium name="The Broad Institute Genome Sequencing Platform"/>
            <consortium name="The Broad Institute Genome Sequencing Center for Infectious Disease"/>
            <person name="Cuomo C."/>
            <person name="Troemel E."/>
            <person name="Young S.K."/>
            <person name="Zeng Q."/>
            <person name="Gargeya S."/>
            <person name="Fitzgerald M."/>
            <person name="Haas B."/>
            <person name="Abouelleil A."/>
            <person name="Alvarado L."/>
            <person name="Arachchi H.M."/>
            <person name="Berlin A."/>
            <person name="Brown A."/>
            <person name="Chapman S.B."/>
            <person name="Chen Z."/>
            <person name="Dunbar C."/>
            <person name="Freedman E."/>
            <person name="Gearin G."/>
            <person name="Gellesch M."/>
            <person name="Goldberg J."/>
            <person name="Griggs A."/>
            <person name="Gujja S."/>
            <person name="Heilman E.R."/>
            <person name="Heiman D."/>
            <person name="Howarth C."/>
            <person name="Larson L."/>
            <person name="Lui A."/>
            <person name="MacDonald P.J.P."/>
            <person name="Mehta T."/>
            <person name="Montmayeur A."/>
            <person name="Murphy C."/>
            <person name="Neiman D."/>
            <person name="Pearson M."/>
            <person name="Priest M."/>
            <person name="Roberts A."/>
            <person name="Saif S."/>
            <person name="Shea T."/>
            <person name="Shenoy N."/>
            <person name="Sisk P."/>
            <person name="Stolte C."/>
            <person name="Sykes S."/>
            <person name="White J."/>
            <person name="Yandava C."/>
            <person name="Wortman J."/>
            <person name="Nusbaum C."/>
            <person name="Birren B."/>
        </authorList>
    </citation>
    <scope>NUCLEOTIDE SEQUENCE</scope>
    <source>
        <strain evidence="2">ERTm2</strain>
    </source>
</reference>
<dbReference type="Proteomes" id="UP000005622">
    <property type="component" value="Unassembled WGS sequence"/>
</dbReference>
<accession>H8ZGI2</accession>